<accession>A0A5C6N4W8</accession>
<protein>
    <submittedName>
        <fullName evidence="1">Uncharacterized protein</fullName>
    </submittedName>
</protein>
<name>A0A5C6N4W8_9TELE</name>
<keyword evidence="2" id="KW-1185">Reference proteome</keyword>
<gene>
    <name evidence="1" type="ORF">D4764_05G0014410</name>
</gene>
<dbReference type="EMBL" id="RHFK02000018">
    <property type="protein sequence ID" value="TWW61351.1"/>
    <property type="molecule type" value="Genomic_DNA"/>
</dbReference>
<comment type="caution">
    <text evidence="1">The sequence shown here is derived from an EMBL/GenBank/DDBJ whole genome shotgun (WGS) entry which is preliminary data.</text>
</comment>
<organism evidence="1 2">
    <name type="scientific">Takifugu flavidus</name>
    <name type="common">sansaifugu</name>
    <dbReference type="NCBI Taxonomy" id="433684"/>
    <lineage>
        <taxon>Eukaryota</taxon>
        <taxon>Metazoa</taxon>
        <taxon>Chordata</taxon>
        <taxon>Craniata</taxon>
        <taxon>Vertebrata</taxon>
        <taxon>Euteleostomi</taxon>
        <taxon>Actinopterygii</taxon>
        <taxon>Neopterygii</taxon>
        <taxon>Teleostei</taxon>
        <taxon>Neoteleostei</taxon>
        <taxon>Acanthomorphata</taxon>
        <taxon>Eupercaria</taxon>
        <taxon>Tetraodontiformes</taxon>
        <taxon>Tetradontoidea</taxon>
        <taxon>Tetraodontidae</taxon>
        <taxon>Takifugu</taxon>
    </lineage>
</organism>
<dbReference type="AlphaFoldDB" id="A0A5C6N4W8"/>
<dbReference type="Proteomes" id="UP000324091">
    <property type="component" value="Chromosome 5"/>
</dbReference>
<evidence type="ECO:0000313" key="2">
    <source>
        <dbReference type="Proteomes" id="UP000324091"/>
    </source>
</evidence>
<evidence type="ECO:0000313" key="1">
    <source>
        <dbReference type="EMBL" id="TWW61351.1"/>
    </source>
</evidence>
<proteinExistence type="predicted"/>
<sequence>MRLNISSLARLGRGPENAPESHIVFASLHTDSNSRKFASMSPAPAPGMLLTMVAGVGFTLRKTVANYQGRFLNGCVAKHVFYTWSELSFFLGVSKWEKLKRDCMRKPKERGKAVPDLHLFLGGRFTAIHMGIVTAPSKNPKTAAMAHF</sequence>
<reference evidence="1 2" key="1">
    <citation type="submission" date="2019-04" db="EMBL/GenBank/DDBJ databases">
        <title>Chromosome genome assembly for Takifugu flavidus.</title>
        <authorList>
            <person name="Xiao S."/>
        </authorList>
    </citation>
    <scope>NUCLEOTIDE SEQUENCE [LARGE SCALE GENOMIC DNA]</scope>
    <source>
        <strain evidence="1">HTHZ2018</strain>
        <tissue evidence="1">Muscle</tissue>
    </source>
</reference>